<dbReference type="SMART" id="SM00274">
    <property type="entry name" value="FOLN"/>
    <property type="match status" value="2"/>
</dbReference>
<feature type="chain" id="PRO_5025692495" evidence="2">
    <location>
        <begin position="19"/>
        <end position="485"/>
    </location>
</feature>
<dbReference type="GO" id="GO:0004867">
    <property type="term" value="F:serine-type endopeptidase inhibitor activity"/>
    <property type="evidence" value="ECO:0007669"/>
    <property type="project" value="TreeGrafter"/>
</dbReference>
<dbReference type="Pfam" id="PF00095">
    <property type="entry name" value="WAP"/>
    <property type="match status" value="3"/>
</dbReference>
<dbReference type="InterPro" id="IPR036645">
    <property type="entry name" value="Elafin-like_sf"/>
</dbReference>
<feature type="compositionally biased region" description="Low complexity" evidence="1">
    <location>
        <begin position="96"/>
        <end position="105"/>
    </location>
</feature>
<reference evidence="4 5" key="1">
    <citation type="submission" date="2019-07" db="EMBL/GenBank/DDBJ databases">
        <title>Draft genome assembly of a fouling barnacle, Amphibalanus amphitrite (Darwin, 1854): The first reference genome for Thecostraca.</title>
        <authorList>
            <person name="Kim W."/>
        </authorList>
    </citation>
    <scope>NUCLEOTIDE SEQUENCE [LARGE SCALE GENOMIC DNA]</scope>
    <source>
        <strain evidence="4">SNU_AA5</strain>
        <tissue evidence="4">Soma without cirri and trophi</tissue>
    </source>
</reference>
<protein>
    <submittedName>
        <fullName evidence="4">WAP four-disulfide core domain protein 2</fullName>
    </submittedName>
</protein>
<feature type="domain" description="WAP" evidence="3">
    <location>
        <begin position="328"/>
        <end position="375"/>
    </location>
</feature>
<dbReference type="InterPro" id="IPR003645">
    <property type="entry name" value="Fol_N"/>
</dbReference>
<feature type="signal peptide" evidence="2">
    <location>
        <begin position="1"/>
        <end position="18"/>
    </location>
</feature>
<dbReference type="AlphaFoldDB" id="A0A6A4VT27"/>
<dbReference type="SMART" id="SM00217">
    <property type="entry name" value="WAP"/>
    <property type="match status" value="3"/>
</dbReference>
<evidence type="ECO:0000259" key="3">
    <source>
        <dbReference type="PROSITE" id="PS51390"/>
    </source>
</evidence>
<dbReference type="SUPFAM" id="SSF57256">
    <property type="entry name" value="Elafin-like"/>
    <property type="match status" value="3"/>
</dbReference>
<feature type="domain" description="WAP" evidence="3">
    <location>
        <begin position="220"/>
        <end position="269"/>
    </location>
</feature>
<dbReference type="PANTHER" id="PTHR19441:SF95">
    <property type="entry name" value="PERLWAPIN ISOFORM X1"/>
    <property type="match status" value="1"/>
</dbReference>
<keyword evidence="5" id="KW-1185">Reference proteome</keyword>
<dbReference type="OrthoDB" id="6060011at2759"/>
<dbReference type="PRINTS" id="PR00003">
    <property type="entry name" value="4DISULPHCORE"/>
</dbReference>
<feature type="compositionally biased region" description="Pro residues" evidence="1">
    <location>
        <begin position="28"/>
        <end position="44"/>
    </location>
</feature>
<name>A0A6A4VT27_AMPAM</name>
<organism evidence="4 5">
    <name type="scientific">Amphibalanus amphitrite</name>
    <name type="common">Striped barnacle</name>
    <name type="synonym">Balanus amphitrite</name>
    <dbReference type="NCBI Taxonomy" id="1232801"/>
    <lineage>
        <taxon>Eukaryota</taxon>
        <taxon>Metazoa</taxon>
        <taxon>Ecdysozoa</taxon>
        <taxon>Arthropoda</taxon>
        <taxon>Crustacea</taxon>
        <taxon>Multicrustacea</taxon>
        <taxon>Cirripedia</taxon>
        <taxon>Thoracica</taxon>
        <taxon>Thoracicalcarea</taxon>
        <taxon>Balanomorpha</taxon>
        <taxon>Balanoidea</taxon>
        <taxon>Balanidae</taxon>
        <taxon>Amphibalaninae</taxon>
        <taxon>Amphibalanus</taxon>
    </lineage>
</organism>
<dbReference type="CDD" id="cd00199">
    <property type="entry name" value="WAP"/>
    <property type="match status" value="3"/>
</dbReference>
<sequence>MAAATSVCALLLLAAAMAEPQYSLPDGYLPPLPGGYLPPPPGSYLPPSGEFRPSGSGAGVGLPLPPPPPPPRQQTTPPKPQPRPEPKPQPKPQPRPVKQVQKQPPATSSQPMKTIFFEKEHYMNKATEQGFCSTFCGSIRNEIVRKPGRCPAIQPGPQRGLCKDECTYDSECPRSQRCCNNGCANVCVEPDFRQTCADLQCGPGTECVDHPVLDAECVSTTPKGGYCPKYMNDSRPIGGCEDMCKFDAQCDGDAKCCFNGCAFKCLKPRKPGCAETKCKVGFKCEEDRYGNPQCKPIPCEQDGEVIDIECNSCTCIQGFLLCAQEECPPVKPGFCPRIVKGYKGRCVEECSSDYDCEGETKCCSTGCGHTCQKPGKAIVHPCKTVRFRCGDDTRCAATRGLCQPGKPCPLSPLCVSNRVPYCESCPEGKVCVLQKKACFGAGRCHRQPICIQLYSDDTPFEENEDLEVAVVAKQQAARSRNTFFP</sequence>
<feature type="domain" description="WAP" evidence="3">
    <location>
        <begin position="143"/>
        <end position="191"/>
    </location>
</feature>
<dbReference type="InterPro" id="IPR050514">
    <property type="entry name" value="WAP_four-disulfide_core"/>
</dbReference>
<comment type="caution">
    <text evidence="4">The sequence shown here is derived from an EMBL/GenBank/DDBJ whole genome shotgun (WGS) entry which is preliminary data.</text>
</comment>
<dbReference type="PANTHER" id="PTHR19441">
    <property type="entry name" value="WHEY ACDIC PROTEIN WAP"/>
    <property type="match status" value="1"/>
</dbReference>
<proteinExistence type="predicted"/>
<evidence type="ECO:0000313" key="4">
    <source>
        <dbReference type="EMBL" id="KAF0296823.1"/>
    </source>
</evidence>
<feature type="compositionally biased region" description="Pro residues" evidence="1">
    <location>
        <begin position="63"/>
        <end position="81"/>
    </location>
</feature>
<dbReference type="PROSITE" id="PS51390">
    <property type="entry name" value="WAP"/>
    <property type="match status" value="3"/>
</dbReference>
<dbReference type="Gene3D" id="4.10.75.10">
    <property type="entry name" value="Elafin-like"/>
    <property type="match status" value="3"/>
</dbReference>
<dbReference type="GO" id="GO:0005615">
    <property type="term" value="C:extracellular space"/>
    <property type="evidence" value="ECO:0007669"/>
    <property type="project" value="TreeGrafter"/>
</dbReference>
<keyword evidence="2" id="KW-0732">Signal</keyword>
<evidence type="ECO:0000256" key="1">
    <source>
        <dbReference type="SAM" id="MobiDB-lite"/>
    </source>
</evidence>
<feature type="region of interest" description="Disordered" evidence="1">
    <location>
        <begin position="22"/>
        <end position="111"/>
    </location>
</feature>
<dbReference type="InterPro" id="IPR008197">
    <property type="entry name" value="WAP_dom"/>
</dbReference>
<evidence type="ECO:0000313" key="5">
    <source>
        <dbReference type="Proteomes" id="UP000440578"/>
    </source>
</evidence>
<dbReference type="EMBL" id="VIIS01001530">
    <property type="protein sequence ID" value="KAF0296823.1"/>
    <property type="molecule type" value="Genomic_DNA"/>
</dbReference>
<dbReference type="FunFam" id="4.10.75.10:FF:000001">
    <property type="entry name" value="Anosmin 1"/>
    <property type="match status" value="1"/>
</dbReference>
<dbReference type="Proteomes" id="UP000440578">
    <property type="component" value="Unassembled WGS sequence"/>
</dbReference>
<accession>A0A6A4VT27</accession>
<evidence type="ECO:0000256" key="2">
    <source>
        <dbReference type="SAM" id="SignalP"/>
    </source>
</evidence>
<gene>
    <name evidence="4" type="primary">Wfdc2_2</name>
    <name evidence="4" type="ORF">FJT64_005729</name>
</gene>